<dbReference type="EMBL" id="FN649745">
    <property type="protein sequence ID" value="CBN77098.1"/>
    <property type="molecule type" value="Genomic_DNA"/>
</dbReference>
<name>D8LLA0_ECTSI</name>
<dbReference type="SUPFAM" id="SSF54236">
    <property type="entry name" value="Ubiquitin-like"/>
    <property type="match status" value="1"/>
</dbReference>
<evidence type="ECO:0000313" key="1">
    <source>
        <dbReference type="EMBL" id="CBN77098.1"/>
    </source>
</evidence>
<reference evidence="1 2" key="1">
    <citation type="journal article" date="2010" name="Nature">
        <title>The Ectocarpus genome and the independent evolution of multicellularity in brown algae.</title>
        <authorList>
            <person name="Cock J.M."/>
            <person name="Sterck L."/>
            <person name="Rouze P."/>
            <person name="Scornet D."/>
            <person name="Allen A.E."/>
            <person name="Amoutzias G."/>
            <person name="Anthouard V."/>
            <person name="Artiguenave F."/>
            <person name="Aury J.M."/>
            <person name="Badger J.H."/>
            <person name="Beszteri B."/>
            <person name="Billiau K."/>
            <person name="Bonnet E."/>
            <person name="Bothwell J.H."/>
            <person name="Bowler C."/>
            <person name="Boyen C."/>
            <person name="Brownlee C."/>
            <person name="Carrano C.J."/>
            <person name="Charrier B."/>
            <person name="Cho G.Y."/>
            <person name="Coelho S.M."/>
            <person name="Collen J."/>
            <person name="Corre E."/>
            <person name="Da Silva C."/>
            <person name="Delage L."/>
            <person name="Delaroque N."/>
            <person name="Dittami S.M."/>
            <person name="Doulbeau S."/>
            <person name="Elias M."/>
            <person name="Farnham G."/>
            <person name="Gachon C.M."/>
            <person name="Gschloessl B."/>
            <person name="Heesch S."/>
            <person name="Jabbari K."/>
            <person name="Jubin C."/>
            <person name="Kawai H."/>
            <person name="Kimura K."/>
            <person name="Kloareg B."/>
            <person name="Kupper F.C."/>
            <person name="Lang D."/>
            <person name="Le Bail A."/>
            <person name="Leblanc C."/>
            <person name="Lerouge P."/>
            <person name="Lohr M."/>
            <person name="Lopez P.J."/>
            <person name="Martens C."/>
            <person name="Maumus F."/>
            <person name="Michel G."/>
            <person name="Miranda-Saavedra D."/>
            <person name="Morales J."/>
            <person name="Moreau H."/>
            <person name="Motomura T."/>
            <person name="Nagasato C."/>
            <person name="Napoli C.A."/>
            <person name="Nelson D.R."/>
            <person name="Nyvall-Collen P."/>
            <person name="Peters A.F."/>
            <person name="Pommier C."/>
            <person name="Potin P."/>
            <person name="Poulain J."/>
            <person name="Quesneville H."/>
            <person name="Read B."/>
            <person name="Rensing S.A."/>
            <person name="Ritter A."/>
            <person name="Rousvoal S."/>
            <person name="Samanta M."/>
            <person name="Samson G."/>
            <person name="Schroeder D.C."/>
            <person name="Segurens B."/>
            <person name="Strittmatter M."/>
            <person name="Tonon T."/>
            <person name="Tregear J.W."/>
            <person name="Valentin K."/>
            <person name="von Dassow P."/>
            <person name="Yamagishi T."/>
            <person name="Van de Peer Y."/>
            <person name="Wincker P."/>
        </authorList>
    </citation>
    <scope>NUCLEOTIDE SEQUENCE [LARGE SCALE GENOMIC DNA]</scope>
    <source>
        <strain evidence="2">Ec32 / CCAP1310/4</strain>
    </source>
</reference>
<organism evidence="1 2">
    <name type="scientific">Ectocarpus siliculosus</name>
    <name type="common">Brown alga</name>
    <name type="synonym">Conferva siliculosa</name>
    <dbReference type="NCBI Taxonomy" id="2880"/>
    <lineage>
        <taxon>Eukaryota</taxon>
        <taxon>Sar</taxon>
        <taxon>Stramenopiles</taxon>
        <taxon>Ochrophyta</taxon>
        <taxon>PX clade</taxon>
        <taxon>Phaeophyceae</taxon>
        <taxon>Ectocarpales</taxon>
        <taxon>Ectocarpaceae</taxon>
        <taxon>Ectocarpus</taxon>
    </lineage>
</organism>
<dbReference type="AlphaFoldDB" id="D8LLA0"/>
<dbReference type="InParanoid" id="D8LLA0"/>
<proteinExistence type="predicted"/>
<dbReference type="EMBL" id="FN648553">
    <property type="protein sequence ID" value="CBN77098.1"/>
    <property type="molecule type" value="Genomic_DNA"/>
</dbReference>
<dbReference type="OrthoDB" id="442921at2759"/>
<evidence type="ECO:0000313" key="2">
    <source>
        <dbReference type="Proteomes" id="UP000002630"/>
    </source>
</evidence>
<dbReference type="CDD" id="cd01763">
    <property type="entry name" value="Ubl_SUMO_like"/>
    <property type="match status" value="1"/>
</dbReference>
<dbReference type="Proteomes" id="UP000002630">
    <property type="component" value="Linkage Group LG20"/>
</dbReference>
<dbReference type="STRING" id="2880.D8LLA0"/>
<protein>
    <submittedName>
        <fullName evidence="1">Small ubiquitin-like modifier</fullName>
    </submittedName>
</protein>
<dbReference type="InterPro" id="IPR029071">
    <property type="entry name" value="Ubiquitin-like_domsf"/>
</dbReference>
<gene>
    <name evidence="1" type="ORF">Esi_0036_0023</name>
</gene>
<keyword evidence="2" id="KW-1185">Reference proteome</keyword>
<accession>D8LLA0</accession>
<sequence length="96" mass="10658">MATPMKRVFDTYADRKGVCVTTLRFLLNGERVGCDDTPASLQLGHHDRIDCLREQPGPQYWPFPRTATTADACESQGVPGISLTTQSLVETFLFLP</sequence>
<dbReference type="Gene3D" id="3.10.20.90">
    <property type="entry name" value="Phosphatidylinositol 3-kinase Catalytic Subunit, Chain A, domain 1"/>
    <property type="match status" value="1"/>
</dbReference>